<protein>
    <submittedName>
        <fullName evidence="1">RCG35713</fullName>
    </submittedName>
</protein>
<name>A6IKT8_RAT</name>
<sequence>MKPRLPSSFCCAWVLELHVYHHN</sequence>
<dbReference type="EMBL" id="CH473963">
    <property type="protein sequence ID" value="EDM00352.1"/>
    <property type="molecule type" value="Genomic_DNA"/>
</dbReference>
<dbReference type="Proteomes" id="UP000234681">
    <property type="component" value="Chromosome 14"/>
</dbReference>
<accession>A6IKT8</accession>
<reference evidence="2" key="1">
    <citation type="submission" date="2005-09" db="EMBL/GenBank/DDBJ databases">
        <authorList>
            <person name="Mural R.J."/>
            <person name="Li P.W."/>
            <person name="Adams M.D."/>
            <person name="Amanatides P.G."/>
            <person name="Baden-Tillson H."/>
            <person name="Barnstead M."/>
            <person name="Chin S.H."/>
            <person name="Dew I."/>
            <person name="Evans C.A."/>
            <person name="Ferriera S."/>
            <person name="Flanigan M."/>
            <person name="Fosler C."/>
            <person name="Glodek A."/>
            <person name="Gu Z."/>
            <person name="Holt R.A."/>
            <person name="Jennings D."/>
            <person name="Kraft C.L."/>
            <person name="Lu F."/>
            <person name="Nguyen T."/>
            <person name="Nusskern D.R."/>
            <person name="Pfannkoch C.M."/>
            <person name="Sitter C."/>
            <person name="Sutton G.G."/>
            <person name="Venter J.C."/>
            <person name="Wang Z."/>
            <person name="Woodage T."/>
            <person name="Zheng X.H."/>
            <person name="Zhong F."/>
        </authorList>
    </citation>
    <scope>NUCLEOTIDE SEQUENCE [LARGE SCALE GENOMIC DNA]</scope>
    <source>
        <strain>BN</strain>
        <strain evidence="2">Sprague-Dawley</strain>
    </source>
</reference>
<organism evidence="1 2">
    <name type="scientific">Rattus norvegicus</name>
    <name type="common">Rat</name>
    <dbReference type="NCBI Taxonomy" id="10116"/>
    <lineage>
        <taxon>Eukaryota</taxon>
        <taxon>Metazoa</taxon>
        <taxon>Chordata</taxon>
        <taxon>Craniata</taxon>
        <taxon>Vertebrata</taxon>
        <taxon>Euteleostomi</taxon>
        <taxon>Mammalia</taxon>
        <taxon>Eutheria</taxon>
        <taxon>Euarchontoglires</taxon>
        <taxon>Glires</taxon>
        <taxon>Rodentia</taxon>
        <taxon>Myomorpha</taxon>
        <taxon>Muroidea</taxon>
        <taxon>Muridae</taxon>
        <taxon>Murinae</taxon>
        <taxon>Rattus</taxon>
    </lineage>
</organism>
<evidence type="ECO:0000313" key="2">
    <source>
        <dbReference type="Proteomes" id="UP000234681"/>
    </source>
</evidence>
<evidence type="ECO:0000313" key="1">
    <source>
        <dbReference type="EMBL" id="EDM00352.1"/>
    </source>
</evidence>
<dbReference type="AlphaFoldDB" id="A6IKT8"/>
<proteinExistence type="predicted"/>
<gene>
    <name evidence="1" type="ORF">rCG_35713</name>
</gene>